<evidence type="ECO:0000313" key="3">
    <source>
        <dbReference type="EMBL" id="QSZ28654.1"/>
    </source>
</evidence>
<reference evidence="3" key="1">
    <citation type="submission" date="2020-10" db="EMBL/GenBank/DDBJ databases">
        <title>Genome Sequence of Monilinia vaccinii-corymbosi Sheds Light on Mummy Berry Disease Infection of Blueberry and Mating Type.</title>
        <authorList>
            <person name="Yow A.G."/>
            <person name="Zhang Y."/>
            <person name="Bansal K."/>
            <person name="Eacker S.M."/>
            <person name="Sullivan S."/>
            <person name="Liachko I."/>
            <person name="Cubeta M.A."/>
            <person name="Rollins J.A."/>
            <person name="Ashrafi H."/>
        </authorList>
    </citation>
    <scope>NUCLEOTIDE SEQUENCE</scope>
    <source>
        <strain evidence="3">RL-1</strain>
    </source>
</reference>
<sequence>MNPRQIVMPESNQYSSPPPAYIKHGDVSATRIDILHGDSERSSRSPTIPQSISIDHEIPEDQVLATQPVVRHSLVDLATSAPWPGSGTAEIIGAYSDRLISQLERAIQHLESSHEDRLIARLETLLSRQADADARPLGLKRDTRRPIKLKDAVGRQFSFPYHRCETWTGIEELIKAIFVHVEVVGPHVNGGHYDIINAAGEVILPQLWGDHVQPGWEVSMKMWPMPTPKPRSPPPPPGESIHVIVDRFPGPPPPPPPPPAAAPCSHTHLPPTYSPHDVTSVSKKRGVNGLWQKVQGVFTKKKLTNYDSDTSGSLDDD</sequence>
<evidence type="ECO:0000313" key="4">
    <source>
        <dbReference type="Proteomes" id="UP000672032"/>
    </source>
</evidence>
<dbReference type="AlphaFoldDB" id="A0A8A3NZ04"/>
<dbReference type="Pfam" id="PF22893">
    <property type="entry name" value="ULD_2"/>
    <property type="match status" value="1"/>
</dbReference>
<feature type="domain" description="Ubiquitin-like" evidence="2">
    <location>
        <begin position="144"/>
        <end position="226"/>
    </location>
</feature>
<proteinExistence type="predicted"/>
<dbReference type="Proteomes" id="UP000672032">
    <property type="component" value="Chromosome 1"/>
</dbReference>
<dbReference type="OrthoDB" id="3045089at2759"/>
<gene>
    <name evidence="3" type="ORF">DSL72_003153</name>
</gene>
<name>A0A8A3NZ04_9HELO</name>
<accession>A0A8A3NZ04</accession>
<feature type="compositionally biased region" description="Pro residues" evidence="1">
    <location>
        <begin position="227"/>
        <end position="238"/>
    </location>
</feature>
<feature type="region of interest" description="Disordered" evidence="1">
    <location>
        <begin position="1"/>
        <end position="20"/>
    </location>
</feature>
<protein>
    <recommendedName>
        <fullName evidence="2">Ubiquitin-like domain-containing protein</fullName>
    </recommendedName>
</protein>
<dbReference type="InterPro" id="IPR054464">
    <property type="entry name" value="ULD_fung"/>
</dbReference>
<evidence type="ECO:0000259" key="2">
    <source>
        <dbReference type="Pfam" id="PF22893"/>
    </source>
</evidence>
<dbReference type="EMBL" id="CP063405">
    <property type="protein sequence ID" value="QSZ28654.1"/>
    <property type="molecule type" value="Genomic_DNA"/>
</dbReference>
<feature type="compositionally biased region" description="Pro residues" evidence="1">
    <location>
        <begin position="249"/>
        <end position="261"/>
    </location>
</feature>
<evidence type="ECO:0000256" key="1">
    <source>
        <dbReference type="SAM" id="MobiDB-lite"/>
    </source>
</evidence>
<keyword evidence="4" id="KW-1185">Reference proteome</keyword>
<feature type="region of interest" description="Disordered" evidence="1">
    <location>
        <begin position="227"/>
        <end position="287"/>
    </location>
</feature>
<organism evidence="3 4">
    <name type="scientific">Monilinia vaccinii-corymbosi</name>
    <dbReference type="NCBI Taxonomy" id="61207"/>
    <lineage>
        <taxon>Eukaryota</taxon>
        <taxon>Fungi</taxon>
        <taxon>Dikarya</taxon>
        <taxon>Ascomycota</taxon>
        <taxon>Pezizomycotina</taxon>
        <taxon>Leotiomycetes</taxon>
        <taxon>Helotiales</taxon>
        <taxon>Sclerotiniaceae</taxon>
        <taxon>Monilinia</taxon>
    </lineage>
</organism>